<sequence length="268" mass="30010">MSSCYCFRWLAAVLVAGLPGVLRAQEVSATVKVPLRTEMPPDTVPDIPEKAPYFSHRRLVVQYDSRYSIINGQFCTINGLKLGMEWRGRVRTGAAVYFLSTGIPTRQPLPDNAADEADAELRFRYLALYTEYVVLHNTRWSLSGNLQVGLGSVHVRYLNDSTNIYDRTPNDFLGVIEPSAAAQMRLFRWASLGAGAGWRLPVLVAPTIRRELGGPVFYLRANILLGPLLKVARGKARLFTQEGLRVRGLNPYTRDKFYGSKTAQEDDK</sequence>
<reference evidence="3" key="1">
    <citation type="journal article" date="2019" name="Int. J. Syst. Evol. Microbiol.">
        <title>The Global Catalogue of Microorganisms (GCM) 10K type strain sequencing project: providing services to taxonomists for standard genome sequencing and annotation.</title>
        <authorList>
            <consortium name="The Broad Institute Genomics Platform"/>
            <consortium name="The Broad Institute Genome Sequencing Center for Infectious Disease"/>
            <person name="Wu L."/>
            <person name="Ma J."/>
        </authorList>
    </citation>
    <scope>NUCLEOTIDE SEQUENCE [LARGE SCALE GENOMIC DNA]</scope>
    <source>
        <strain evidence="3">CGMCC 1.15795</strain>
    </source>
</reference>
<feature type="chain" id="PRO_5045182820" description="DUF3575 domain-containing protein" evidence="1">
    <location>
        <begin position="25"/>
        <end position="268"/>
    </location>
</feature>
<gene>
    <name evidence="2" type="ORF">ACFSDX_21240</name>
</gene>
<accession>A0ABW4R072</accession>
<organism evidence="2 3">
    <name type="scientific">Hymenobacter bucti</name>
    <dbReference type="NCBI Taxonomy" id="1844114"/>
    <lineage>
        <taxon>Bacteria</taxon>
        <taxon>Pseudomonadati</taxon>
        <taxon>Bacteroidota</taxon>
        <taxon>Cytophagia</taxon>
        <taxon>Cytophagales</taxon>
        <taxon>Hymenobacteraceae</taxon>
        <taxon>Hymenobacter</taxon>
    </lineage>
</organism>
<proteinExistence type="predicted"/>
<comment type="caution">
    <text evidence="2">The sequence shown here is derived from an EMBL/GenBank/DDBJ whole genome shotgun (WGS) entry which is preliminary data.</text>
</comment>
<evidence type="ECO:0000256" key="1">
    <source>
        <dbReference type="SAM" id="SignalP"/>
    </source>
</evidence>
<protein>
    <recommendedName>
        <fullName evidence="4">DUF3575 domain-containing protein</fullName>
    </recommendedName>
</protein>
<keyword evidence="3" id="KW-1185">Reference proteome</keyword>
<dbReference type="Proteomes" id="UP001597197">
    <property type="component" value="Unassembled WGS sequence"/>
</dbReference>
<name>A0ABW4R072_9BACT</name>
<keyword evidence="1" id="KW-0732">Signal</keyword>
<evidence type="ECO:0000313" key="3">
    <source>
        <dbReference type="Proteomes" id="UP001597197"/>
    </source>
</evidence>
<feature type="signal peptide" evidence="1">
    <location>
        <begin position="1"/>
        <end position="24"/>
    </location>
</feature>
<dbReference type="EMBL" id="JBHUFD010000018">
    <property type="protein sequence ID" value="MFD1874972.1"/>
    <property type="molecule type" value="Genomic_DNA"/>
</dbReference>
<evidence type="ECO:0000313" key="2">
    <source>
        <dbReference type="EMBL" id="MFD1874972.1"/>
    </source>
</evidence>
<evidence type="ECO:0008006" key="4">
    <source>
        <dbReference type="Google" id="ProtNLM"/>
    </source>
</evidence>